<comment type="similarity">
    <text evidence="1">Belongs to the DNA polymerase type-Y family.</text>
</comment>
<dbReference type="Gene3D" id="3.30.1490.100">
    <property type="entry name" value="DNA polymerase, Y-family, little finger domain"/>
    <property type="match status" value="1"/>
</dbReference>
<reference evidence="6 7" key="1">
    <citation type="journal article" date="2022" name="bioRxiv">
        <title>Genomics of Preaxostyla Flagellates Illuminates Evolutionary Transitions and the Path Towards Mitochondrial Loss.</title>
        <authorList>
            <person name="Novak L.V.F."/>
            <person name="Treitli S.C."/>
            <person name="Pyrih J."/>
            <person name="Halakuc P."/>
            <person name="Pipaliya S.V."/>
            <person name="Vacek V."/>
            <person name="Brzon O."/>
            <person name="Soukal P."/>
            <person name="Eme L."/>
            <person name="Dacks J.B."/>
            <person name="Karnkowska A."/>
            <person name="Elias M."/>
            <person name="Hampl V."/>
        </authorList>
    </citation>
    <scope>NUCLEOTIDE SEQUENCE [LARGE SCALE GENOMIC DNA]</scope>
    <source>
        <strain evidence="6">NAU3</strain>
        <tissue evidence="6">Gut</tissue>
    </source>
</reference>
<gene>
    <name evidence="6" type="ORF">BLNAU_1666</name>
</gene>
<dbReference type="Pfam" id="PF00817">
    <property type="entry name" value="IMS"/>
    <property type="match status" value="1"/>
</dbReference>
<evidence type="ECO:0000256" key="3">
    <source>
        <dbReference type="SAM" id="MobiDB-lite"/>
    </source>
</evidence>
<dbReference type="Pfam" id="PF21999">
    <property type="entry name" value="IMS_HHH_1"/>
    <property type="match status" value="1"/>
</dbReference>
<proteinExistence type="inferred from homology"/>
<evidence type="ECO:0000313" key="7">
    <source>
        <dbReference type="Proteomes" id="UP001281761"/>
    </source>
</evidence>
<dbReference type="InterPro" id="IPR036775">
    <property type="entry name" value="DNA_pol_Y-fam_lit_finger_sf"/>
</dbReference>
<feature type="compositionally biased region" description="Low complexity" evidence="3">
    <location>
        <begin position="240"/>
        <end position="258"/>
    </location>
</feature>
<feature type="compositionally biased region" description="Basic and acidic residues" evidence="3">
    <location>
        <begin position="282"/>
        <end position="312"/>
    </location>
</feature>
<feature type="region of interest" description="Disordered" evidence="3">
    <location>
        <begin position="224"/>
        <end position="312"/>
    </location>
</feature>
<dbReference type="PROSITE" id="PS50173">
    <property type="entry name" value="UMUC"/>
    <property type="match status" value="1"/>
</dbReference>
<dbReference type="InterPro" id="IPR043128">
    <property type="entry name" value="Rev_trsase/Diguanyl_cyclase"/>
</dbReference>
<dbReference type="EC" id="2.7.7.-" evidence="6"/>
<dbReference type="InterPro" id="IPR001126">
    <property type="entry name" value="UmuC"/>
</dbReference>
<feature type="compositionally biased region" description="Polar residues" evidence="3">
    <location>
        <begin position="173"/>
        <end position="191"/>
    </location>
</feature>
<feature type="region of interest" description="Disordered" evidence="3">
    <location>
        <begin position="337"/>
        <end position="356"/>
    </location>
</feature>
<dbReference type="PANTHER" id="PTHR45990">
    <property type="entry name" value="DNA REPAIR PROTEIN REV1"/>
    <property type="match status" value="1"/>
</dbReference>
<dbReference type="SMART" id="SM00292">
    <property type="entry name" value="BRCT"/>
    <property type="match status" value="1"/>
</dbReference>
<comment type="caution">
    <text evidence="6">The sequence shown here is derived from an EMBL/GenBank/DDBJ whole genome shotgun (WGS) entry which is preliminary data.</text>
</comment>
<dbReference type="Gene3D" id="3.40.50.10190">
    <property type="entry name" value="BRCT domain"/>
    <property type="match status" value="1"/>
</dbReference>
<dbReference type="InterPro" id="IPR017961">
    <property type="entry name" value="DNA_pol_Y-fam_little_finger"/>
</dbReference>
<feature type="domain" description="UmuC" evidence="5">
    <location>
        <begin position="462"/>
        <end position="680"/>
    </location>
</feature>
<dbReference type="InterPro" id="IPR001357">
    <property type="entry name" value="BRCT_dom"/>
</dbReference>
<evidence type="ECO:0000259" key="5">
    <source>
        <dbReference type="PROSITE" id="PS50173"/>
    </source>
</evidence>
<evidence type="ECO:0000256" key="1">
    <source>
        <dbReference type="ARBA" id="ARBA00010945"/>
    </source>
</evidence>
<dbReference type="InterPro" id="IPR043502">
    <property type="entry name" value="DNA/RNA_pol_sf"/>
</dbReference>
<dbReference type="SUPFAM" id="SSF56672">
    <property type="entry name" value="DNA/RNA polymerases"/>
    <property type="match status" value="1"/>
</dbReference>
<dbReference type="Pfam" id="PF00533">
    <property type="entry name" value="BRCT"/>
    <property type="match status" value="1"/>
</dbReference>
<dbReference type="GO" id="GO:0016779">
    <property type="term" value="F:nucleotidyltransferase activity"/>
    <property type="evidence" value="ECO:0007669"/>
    <property type="project" value="UniProtKB-KW"/>
</dbReference>
<dbReference type="InterPro" id="IPR036420">
    <property type="entry name" value="BRCT_dom_sf"/>
</dbReference>
<dbReference type="Gene3D" id="3.30.70.270">
    <property type="match status" value="1"/>
</dbReference>
<dbReference type="Pfam" id="PF11799">
    <property type="entry name" value="IMS_C"/>
    <property type="match status" value="1"/>
</dbReference>
<evidence type="ECO:0000313" key="6">
    <source>
        <dbReference type="EMBL" id="KAK2963133.1"/>
    </source>
</evidence>
<protein>
    <submittedName>
        <fullName evidence="6">DNA repair protein rev1</fullName>
        <ecNumber evidence="6">2.7.7.-</ecNumber>
    </submittedName>
</protein>
<feature type="region of interest" description="Disordered" evidence="3">
    <location>
        <begin position="173"/>
        <end position="195"/>
    </location>
</feature>
<evidence type="ECO:0000256" key="2">
    <source>
        <dbReference type="ARBA" id="ARBA00022634"/>
    </source>
</evidence>
<dbReference type="PROSITE" id="PS50172">
    <property type="entry name" value="BRCT"/>
    <property type="match status" value="1"/>
</dbReference>
<feature type="compositionally biased region" description="Basic and acidic residues" evidence="3">
    <location>
        <begin position="347"/>
        <end position="356"/>
    </location>
</feature>
<feature type="compositionally biased region" description="Low complexity" evidence="3">
    <location>
        <begin position="918"/>
        <end position="935"/>
    </location>
</feature>
<keyword evidence="6" id="KW-0548">Nucleotidyltransferase</keyword>
<dbReference type="Proteomes" id="UP001281761">
    <property type="component" value="Unassembled WGS sequence"/>
</dbReference>
<feature type="domain" description="BRCT" evidence="4">
    <location>
        <begin position="22"/>
        <end position="106"/>
    </location>
</feature>
<dbReference type="Gene3D" id="3.40.1170.60">
    <property type="match status" value="1"/>
</dbReference>
<keyword evidence="2" id="KW-0237">DNA synthesis</keyword>
<dbReference type="SUPFAM" id="SSF52113">
    <property type="entry name" value="BRCT domain"/>
    <property type="match status" value="1"/>
</dbReference>
<keyword evidence="7" id="KW-1185">Reference proteome</keyword>
<keyword evidence="6" id="KW-0808">Transferase</keyword>
<dbReference type="PANTHER" id="PTHR45990:SF1">
    <property type="entry name" value="DNA REPAIR PROTEIN REV1"/>
    <property type="match status" value="1"/>
</dbReference>
<accession>A0ABQ9YH98</accession>
<feature type="region of interest" description="Disordered" evidence="3">
    <location>
        <begin position="909"/>
        <end position="948"/>
    </location>
</feature>
<sequence length="1046" mass="117469">MDLLLNFSSAITLEELFLVPKAPHPLFYEVTFFISSLSTVNRAVLLKLIHAHGGIVQSSWTSTINFVVEDDPNPRSEVFSQYTIRSSWILDSIASKKQLPLETFVDPTTNPAYKLLIKQSPHSPRDPYILSYLISSQMVTQHDYHNISVVPITLPRYVSITPLLMPIQYPLSHSTTPRSSHKYSPSLSTPKRSLPKVTVIKHTPDKPNFRSPPSVQQVQAIPNGRNTSTSVVHTPHQQKRSSQTTSPWTSPRSSRLLSQTSPQDWRELTPPRSSPPLSDFHVPSDEDNREKREETDHELIPDEDRDDSDKKGQSTFLTIFGKLLDPNDLSELEKHHAPVPLPEPVEEAPKEVEKPRTFSKRWEEMRLRRAAMPTSSIVPLVINQEPKQPHIPDPTSEQFVEQYLQNSRLSHMSQWKLSLTAFVERLLKDKAAHPDKESDLPIVPLPPDIQKQAASIVGTNFIAHIDMDCFFASVSLRSSPHLRNKPCVVCSAHNDKSTADISSANYPARRFGIKNGMWLQQAQALCNELVVLPYKFEDYETTSQQMFTIVAKFTSTIRVMSCDECIVDLTNAVLAQMFHSHTQQSQSGLSDYSDFLVALRQQMESGDTAGTVDSFSSVVTLLRRLVFEKTECTASVGMSTNPLLARLITNNAKPNGQSFISSADLSLIREMSVDKLPGIGWAHKKKLQKDFNVDTIGDLTRIPLQTLTTSFGRKIGTQMYERCRGIDKRDFFSKKNTIKLDSILGAAKPAVASPVVPKLPKTISVGMNYAIRFTEDSQAVSFLKNLINVTLTRLRQHVSSQTTSPEDCEMFLAQLYISELTLQMMETVDTDFQGDTLWAPTAKFLGHGHVNTFSRKGKLRGVFGARCDQPELMLETAVDLWKQLQIQPHHIRGASIQFSGLSFRKVSQPANINPPRRPVVSSPPISPGSGLSPSIDQSDTVQPKVPPPSTLFQQESTFALKVGLEQLLSVERSVEHAKLVWLMLIDVLMKGDLLSLGSIVRYLRRMYPQMSILWQQSVSDILDNLRDILHHNHLDSEHILTFLGLG</sequence>
<name>A0ABQ9YH98_9EUKA</name>
<dbReference type="EMBL" id="JARBJD010000007">
    <property type="protein sequence ID" value="KAK2963133.1"/>
    <property type="molecule type" value="Genomic_DNA"/>
</dbReference>
<organism evidence="6 7">
    <name type="scientific">Blattamonas nauphoetae</name>
    <dbReference type="NCBI Taxonomy" id="2049346"/>
    <lineage>
        <taxon>Eukaryota</taxon>
        <taxon>Metamonada</taxon>
        <taxon>Preaxostyla</taxon>
        <taxon>Oxymonadida</taxon>
        <taxon>Blattamonas</taxon>
    </lineage>
</organism>
<dbReference type="InterPro" id="IPR053848">
    <property type="entry name" value="IMS_HHH_1"/>
</dbReference>
<dbReference type="Gene3D" id="1.10.150.20">
    <property type="entry name" value="5' to 3' exonuclease, C-terminal subdomain"/>
    <property type="match status" value="1"/>
</dbReference>
<evidence type="ECO:0000259" key="4">
    <source>
        <dbReference type="PROSITE" id="PS50172"/>
    </source>
</evidence>